<reference evidence="3 4" key="1">
    <citation type="submission" date="2016-08" db="EMBL/GenBank/DDBJ databases">
        <title>Draft genome sequence of allopolyploid Zygosaccharomyces rouxii.</title>
        <authorList>
            <person name="Watanabe J."/>
            <person name="Uehara K."/>
            <person name="Mogi Y."/>
            <person name="Tsukioka Y."/>
        </authorList>
    </citation>
    <scope>NUCLEOTIDE SEQUENCE [LARGE SCALE GENOMIC DNA]</scope>
    <source>
        <strain evidence="3 4">NBRC 110957</strain>
    </source>
</reference>
<proteinExistence type="predicted"/>
<comment type="caution">
    <text evidence="3">The sequence shown here is derived from an EMBL/GenBank/DDBJ whole genome shotgun (WGS) entry which is preliminary data.</text>
</comment>
<name>A0A1Q3A6W7_ZYGRO</name>
<dbReference type="OrthoDB" id="5415592at2759"/>
<accession>A0A1Q3A6W7</accession>
<feature type="compositionally biased region" description="Low complexity" evidence="1">
    <location>
        <begin position="179"/>
        <end position="208"/>
    </location>
</feature>
<dbReference type="AlphaFoldDB" id="A0A1Q3A6W7"/>
<dbReference type="EMBL" id="BDGX01000030">
    <property type="protein sequence ID" value="GAV51408.1"/>
    <property type="molecule type" value="Genomic_DNA"/>
</dbReference>
<evidence type="ECO:0008006" key="5">
    <source>
        <dbReference type="Google" id="ProtNLM"/>
    </source>
</evidence>
<feature type="compositionally biased region" description="Polar residues" evidence="1">
    <location>
        <begin position="157"/>
        <end position="178"/>
    </location>
</feature>
<dbReference type="Proteomes" id="UP000187013">
    <property type="component" value="Unassembled WGS sequence"/>
</dbReference>
<organism evidence="3 4">
    <name type="scientific">Zygosaccharomyces rouxii</name>
    <dbReference type="NCBI Taxonomy" id="4956"/>
    <lineage>
        <taxon>Eukaryota</taxon>
        <taxon>Fungi</taxon>
        <taxon>Dikarya</taxon>
        <taxon>Ascomycota</taxon>
        <taxon>Saccharomycotina</taxon>
        <taxon>Saccharomycetes</taxon>
        <taxon>Saccharomycetales</taxon>
        <taxon>Saccharomycetaceae</taxon>
        <taxon>Zygosaccharomyces</taxon>
    </lineage>
</organism>
<sequence>MNFFSVVLTLGIITGVFADSTAFRPVVSSASDAKLNGLTIYASGGAILLGDASSNPTVSHLTDCGAFAVSGDDYAGTVESGLFSLVGATQAAFGFTIHGGKLTYKDNAEFYAIQQGSGYRLAIYGGTKITIDAQIVGGDSIVSDFSPSGVCHGQGPQKVSSTSIQGVSSTDNQGNSPDGSPRGSPRGKFSGSPSGSPNSSPNSSLSSKGNDKPDGSSDGSPGSSPGGRYQHTTKPAGGGRGGKPSNSTVHRDSVLKRVPRVSISLN</sequence>
<gene>
    <name evidence="3" type="ORF">ZYGR_0AD05910</name>
</gene>
<feature type="region of interest" description="Disordered" evidence="1">
    <location>
        <begin position="147"/>
        <end position="266"/>
    </location>
</feature>
<keyword evidence="2" id="KW-0732">Signal</keyword>
<evidence type="ECO:0000256" key="2">
    <source>
        <dbReference type="SAM" id="SignalP"/>
    </source>
</evidence>
<evidence type="ECO:0000256" key="1">
    <source>
        <dbReference type="SAM" id="MobiDB-lite"/>
    </source>
</evidence>
<evidence type="ECO:0000313" key="3">
    <source>
        <dbReference type="EMBL" id="GAV51408.1"/>
    </source>
</evidence>
<feature type="chain" id="PRO_5012411002" description="Hyphally-regulated cell wall protein N-terminal domain-containing protein" evidence="2">
    <location>
        <begin position="19"/>
        <end position="266"/>
    </location>
</feature>
<protein>
    <recommendedName>
        <fullName evidence="5">Hyphally-regulated cell wall protein N-terminal domain-containing protein</fullName>
    </recommendedName>
</protein>
<feature type="signal peptide" evidence="2">
    <location>
        <begin position="1"/>
        <end position="18"/>
    </location>
</feature>
<evidence type="ECO:0000313" key="4">
    <source>
        <dbReference type="Proteomes" id="UP000187013"/>
    </source>
</evidence>
<feature type="compositionally biased region" description="Low complexity" evidence="1">
    <location>
        <begin position="216"/>
        <end position="227"/>
    </location>
</feature>